<dbReference type="SUPFAM" id="SSF52768">
    <property type="entry name" value="Arginase/deacetylase"/>
    <property type="match status" value="1"/>
</dbReference>
<dbReference type="FunFam" id="3.40.800.20:FF:000008">
    <property type="entry name" value="Histone deacetylase"/>
    <property type="match status" value="1"/>
</dbReference>
<dbReference type="GO" id="GO:0005634">
    <property type="term" value="C:nucleus"/>
    <property type="evidence" value="ECO:0007669"/>
    <property type="project" value="UniProtKB-SubCell"/>
</dbReference>
<feature type="binding site" evidence="8">
    <location>
        <position position="262"/>
    </location>
    <ligand>
        <name>a divalent metal cation</name>
        <dbReference type="ChEBI" id="CHEBI:60240"/>
    </ligand>
</feature>
<evidence type="ECO:0000256" key="8">
    <source>
        <dbReference type="PIRSR" id="PIRSR037913-3"/>
    </source>
</evidence>
<evidence type="ECO:0000256" key="5">
    <source>
        <dbReference type="PIRNR" id="PIRNR037913"/>
    </source>
</evidence>
<dbReference type="Pfam" id="PF00850">
    <property type="entry name" value="Hist_deacetyl"/>
    <property type="match status" value="1"/>
</dbReference>
<keyword evidence="2 5" id="KW-0378">Hydrolase</keyword>
<dbReference type="EMBL" id="HBEC01004791">
    <property type="protein sequence ID" value="CAD8282152.1"/>
    <property type="molecule type" value="Transcribed_RNA"/>
</dbReference>
<comment type="similarity">
    <text evidence="5">Belongs to the histone deacetylase family. HD Type 1 subfamily.</text>
</comment>
<protein>
    <recommendedName>
        <fullName evidence="1 5">Histone deacetylase</fullName>
        <ecNumber evidence="1 5">3.5.1.98</ecNumber>
    </recommendedName>
</protein>
<dbReference type="Gene3D" id="3.40.800.20">
    <property type="entry name" value="Histone deacetylase domain"/>
    <property type="match status" value="1"/>
</dbReference>
<evidence type="ECO:0000256" key="3">
    <source>
        <dbReference type="ARBA" id="ARBA00022853"/>
    </source>
</evidence>
<keyword evidence="8" id="KW-0479">Metal-binding</keyword>
<dbReference type="PANTHER" id="PTHR10625">
    <property type="entry name" value="HISTONE DEACETYLASE HDAC1-RELATED"/>
    <property type="match status" value="1"/>
</dbReference>
<dbReference type="GO" id="GO:0141221">
    <property type="term" value="F:histone deacetylase activity, hydrolytic mechanism"/>
    <property type="evidence" value="ECO:0007669"/>
    <property type="project" value="UniProtKB-EC"/>
</dbReference>
<dbReference type="AlphaFoldDB" id="A0A7R9V274"/>
<feature type="binding site" evidence="7">
    <location>
        <position position="146"/>
    </location>
    <ligand>
        <name>substrate</name>
    </ligand>
</feature>
<proteinExistence type="inferred from homology"/>
<keyword evidence="5" id="KW-0539">Nucleus</keyword>
<feature type="active site" description="Proton acceptor" evidence="6">
    <location>
        <position position="138"/>
    </location>
</feature>
<dbReference type="EC" id="3.5.1.98" evidence="1 5"/>
<dbReference type="InterPro" id="IPR023801">
    <property type="entry name" value="His_deacetylse_dom"/>
</dbReference>
<dbReference type="PIRSF" id="PIRSF037913">
    <property type="entry name" value="His_deacetylse_1"/>
    <property type="match status" value="1"/>
</dbReference>
<evidence type="ECO:0000256" key="7">
    <source>
        <dbReference type="PIRSR" id="PIRSR037913-2"/>
    </source>
</evidence>
<name>A0A7R9V274_9CHLO</name>
<keyword evidence="5" id="KW-0805">Transcription regulation</keyword>
<dbReference type="PRINTS" id="PR01270">
    <property type="entry name" value="HDASUPER"/>
</dbReference>
<dbReference type="GO" id="GO:0046872">
    <property type="term" value="F:metal ion binding"/>
    <property type="evidence" value="ECO:0007669"/>
    <property type="project" value="UniProtKB-KW"/>
</dbReference>
<dbReference type="InterPro" id="IPR003084">
    <property type="entry name" value="HDAC_I/II"/>
</dbReference>
<keyword evidence="3 5" id="KW-0156">Chromatin regulator</keyword>
<gene>
    <name evidence="10" type="ORF">CEUR00632_LOCUS2187</name>
</gene>
<comment type="catalytic activity">
    <reaction evidence="4 5">
        <text>N(6)-acetyl-L-lysyl-[histone] + H2O = L-lysyl-[histone] + acetate</text>
        <dbReference type="Rhea" id="RHEA:58196"/>
        <dbReference type="Rhea" id="RHEA-COMP:9845"/>
        <dbReference type="Rhea" id="RHEA-COMP:11338"/>
        <dbReference type="ChEBI" id="CHEBI:15377"/>
        <dbReference type="ChEBI" id="CHEBI:29969"/>
        <dbReference type="ChEBI" id="CHEBI:30089"/>
        <dbReference type="ChEBI" id="CHEBI:61930"/>
        <dbReference type="EC" id="3.5.1.98"/>
    </reaction>
</comment>
<evidence type="ECO:0000256" key="1">
    <source>
        <dbReference type="ARBA" id="ARBA00012111"/>
    </source>
</evidence>
<dbReference type="GO" id="GO:0040029">
    <property type="term" value="P:epigenetic regulation of gene expression"/>
    <property type="evidence" value="ECO:0007669"/>
    <property type="project" value="TreeGrafter"/>
</dbReference>
<evidence type="ECO:0000256" key="6">
    <source>
        <dbReference type="PIRSR" id="PIRSR037913-1"/>
    </source>
</evidence>
<dbReference type="InterPro" id="IPR000286">
    <property type="entry name" value="HDACs"/>
</dbReference>
<evidence type="ECO:0000256" key="4">
    <source>
        <dbReference type="ARBA" id="ARBA00048287"/>
    </source>
</evidence>
<feature type="binding site" evidence="7">
    <location>
        <position position="301"/>
    </location>
    <ligand>
        <name>substrate</name>
    </ligand>
</feature>
<reference evidence="10" key="1">
    <citation type="submission" date="2021-01" db="EMBL/GenBank/DDBJ databases">
        <authorList>
            <person name="Corre E."/>
            <person name="Pelletier E."/>
            <person name="Niang G."/>
            <person name="Scheremetjew M."/>
            <person name="Finn R."/>
            <person name="Kale V."/>
            <person name="Holt S."/>
            <person name="Cochrane G."/>
            <person name="Meng A."/>
            <person name="Brown T."/>
            <person name="Cohen L."/>
        </authorList>
    </citation>
    <scope>NUCLEOTIDE SEQUENCE</scope>
    <source>
        <strain evidence="10">CCMP219</strain>
    </source>
</reference>
<evidence type="ECO:0000313" key="10">
    <source>
        <dbReference type="EMBL" id="CAD8282152.1"/>
    </source>
</evidence>
<dbReference type="InterPro" id="IPR037138">
    <property type="entry name" value="His_deacetylse_dom_sf"/>
</dbReference>
<evidence type="ECO:0000256" key="2">
    <source>
        <dbReference type="ARBA" id="ARBA00022801"/>
    </source>
</evidence>
<evidence type="ECO:0000259" key="9">
    <source>
        <dbReference type="Pfam" id="PF00850"/>
    </source>
</evidence>
<sequence length="431" mass="49299">MASSKQRVSYFYDSEFETFYFGQNHPMKPHRLAMTHHLVLGYGLHEKMEVYKPRRAYPVELAQYHAADYVEFLSRITPDNAKKYAQQLHMYNINEDCPIFDGLFKFCQLYTGGTLEGAAKLNHGLSDIAINWSGGLHHAKKAEASGFCYVNDLVLAILELLKYHPRVLYIDIDIHHGDGVEEAFYLSDRVMTVSFHKYGDFFFPGTGDIVDNGEMNGRFYSINVPLKDGTTDETFHALYQPIIRKVMEVFRPGAIVMQCGADSLAHDRLGCFNMSLKGHGEAIRFMKAYGLPMLVTGGGGYTKRNVARCWTYETSILTDTPINEALPESDYHEYFAPDFSLNVTAHKVMEDGNSKADVERIRRAVFENLRHLAHAPSVQMHDVPPDAKTERFDFDEDEPPLEERMGKYARDHLIIRENFADDYQNQMYGYG</sequence>
<dbReference type="PANTHER" id="PTHR10625:SF39">
    <property type="entry name" value="HISTONE DEACETYLASE 9"/>
    <property type="match status" value="1"/>
</dbReference>
<feature type="domain" description="Histone deacetylase" evidence="9">
    <location>
        <begin position="25"/>
        <end position="316"/>
    </location>
</feature>
<keyword evidence="5" id="KW-0804">Transcription</keyword>
<feature type="binding site" evidence="8">
    <location>
        <position position="175"/>
    </location>
    <ligand>
        <name>a divalent metal cation</name>
        <dbReference type="ChEBI" id="CHEBI:60240"/>
    </ligand>
</feature>
<comment type="subcellular location">
    <subcellularLocation>
        <location evidence="5">Nucleus</location>
    </subcellularLocation>
</comment>
<dbReference type="PRINTS" id="PR01271">
    <property type="entry name" value="HISDACETLASE"/>
</dbReference>
<dbReference type="InterPro" id="IPR023696">
    <property type="entry name" value="Ureohydrolase_dom_sf"/>
</dbReference>
<accession>A0A7R9V274</accession>
<organism evidence="10">
    <name type="scientific">Chlamydomonas euryale</name>
    <dbReference type="NCBI Taxonomy" id="1486919"/>
    <lineage>
        <taxon>Eukaryota</taxon>
        <taxon>Viridiplantae</taxon>
        <taxon>Chlorophyta</taxon>
        <taxon>core chlorophytes</taxon>
        <taxon>Chlorophyceae</taxon>
        <taxon>CS clade</taxon>
        <taxon>Chlamydomonadales</taxon>
        <taxon>Chlamydomonadaceae</taxon>
        <taxon>Chlamydomonas</taxon>
    </lineage>
</organism>
<feature type="binding site" evidence="7">
    <location>
        <position position="96"/>
    </location>
    <ligand>
        <name>substrate</name>
    </ligand>
</feature>
<feature type="binding site" evidence="8">
    <location>
        <position position="173"/>
    </location>
    <ligand>
        <name>a divalent metal cation</name>
        <dbReference type="ChEBI" id="CHEBI:60240"/>
    </ligand>
</feature>